<dbReference type="OrthoDB" id="38531at2759"/>
<dbReference type="PANTHER" id="PTHR35408:SF1">
    <property type="entry name" value="GLYCOSYLTRANSFERASE 2-LIKE DOMAIN-CONTAINING PROTEIN"/>
    <property type="match status" value="1"/>
</dbReference>
<evidence type="ECO:0000313" key="5">
    <source>
        <dbReference type="EMBL" id="KKA27733.1"/>
    </source>
</evidence>
<feature type="transmembrane region" description="Helical" evidence="2">
    <location>
        <begin position="302"/>
        <end position="324"/>
    </location>
</feature>
<feature type="transmembrane region" description="Helical" evidence="2">
    <location>
        <begin position="748"/>
        <end position="769"/>
    </location>
</feature>
<keyword evidence="6" id="KW-1185">Reference proteome</keyword>
<feature type="domain" description="Glycosyltransferase 2-like" evidence="3">
    <location>
        <begin position="549"/>
        <end position="760"/>
    </location>
</feature>
<feature type="transmembrane region" description="Helical" evidence="2">
    <location>
        <begin position="715"/>
        <end position="736"/>
    </location>
</feature>
<feature type="region of interest" description="Disordered" evidence="1">
    <location>
        <begin position="1"/>
        <end position="105"/>
    </location>
</feature>
<accession>A0A0F4ZD10</accession>
<keyword evidence="2" id="KW-0812">Transmembrane</keyword>
<dbReference type="Pfam" id="PF25550">
    <property type="entry name" value="DUF7928"/>
    <property type="match status" value="1"/>
</dbReference>
<feature type="transmembrane region" description="Helical" evidence="2">
    <location>
        <begin position="336"/>
        <end position="361"/>
    </location>
</feature>
<dbReference type="EMBL" id="LAEV01001594">
    <property type="protein sequence ID" value="KKA27733.1"/>
    <property type="molecule type" value="Genomic_DNA"/>
</dbReference>
<dbReference type="AlphaFoldDB" id="A0A0F4ZD10"/>
<feature type="compositionally biased region" description="Polar residues" evidence="1">
    <location>
        <begin position="96"/>
        <end position="105"/>
    </location>
</feature>
<feature type="transmembrane region" description="Helical" evidence="2">
    <location>
        <begin position="781"/>
        <end position="801"/>
    </location>
</feature>
<dbReference type="InterPro" id="IPR029044">
    <property type="entry name" value="Nucleotide-diphossugar_trans"/>
</dbReference>
<keyword evidence="2" id="KW-0472">Membrane</keyword>
<feature type="transmembrane region" description="Helical" evidence="2">
    <location>
        <begin position="873"/>
        <end position="894"/>
    </location>
</feature>
<feature type="compositionally biased region" description="Low complexity" evidence="1">
    <location>
        <begin position="23"/>
        <end position="38"/>
    </location>
</feature>
<dbReference type="Pfam" id="PF13632">
    <property type="entry name" value="Glyco_trans_2_3"/>
    <property type="match status" value="1"/>
</dbReference>
<evidence type="ECO:0000313" key="6">
    <source>
        <dbReference type="Proteomes" id="UP000033483"/>
    </source>
</evidence>
<comment type="caution">
    <text evidence="5">The sequence shown here is derived from an EMBL/GenBank/DDBJ whole genome shotgun (WGS) entry which is preliminary data.</text>
</comment>
<dbReference type="Proteomes" id="UP000033483">
    <property type="component" value="Unassembled WGS sequence"/>
</dbReference>
<evidence type="ECO:0000256" key="1">
    <source>
        <dbReference type="SAM" id="MobiDB-lite"/>
    </source>
</evidence>
<proteinExistence type="predicted"/>
<evidence type="ECO:0000259" key="3">
    <source>
        <dbReference type="Pfam" id="PF13632"/>
    </source>
</evidence>
<feature type="transmembrane region" description="Helical" evidence="2">
    <location>
        <begin position="822"/>
        <end position="845"/>
    </location>
</feature>
<name>A0A0F4ZD10_9PEZI</name>
<evidence type="ECO:0000256" key="2">
    <source>
        <dbReference type="SAM" id="Phobius"/>
    </source>
</evidence>
<feature type="compositionally biased region" description="Polar residues" evidence="1">
    <location>
        <begin position="60"/>
        <end position="69"/>
    </location>
</feature>
<dbReference type="InterPro" id="IPR057688">
    <property type="entry name" value="DUF7928"/>
</dbReference>
<dbReference type="InterPro" id="IPR001173">
    <property type="entry name" value="Glyco_trans_2-like"/>
</dbReference>
<reference evidence="5 6" key="1">
    <citation type="submission" date="2015-03" db="EMBL/GenBank/DDBJ databases">
        <authorList>
            <person name="Radwan O."/>
            <person name="Al-Naeli F.A."/>
            <person name="Rendon G.A."/>
            <person name="Fields C."/>
        </authorList>
    </citation>
    <scope>NUCLEOTIDE SEQUENCE [LARGE SCALE GENOMIC DNA]</scope>
    <source>
        <strain evidence="5">CR-DP1</strain>
    </source>
</reference>
<feature type="domain" description="DUF7928" evidence="4">
    <location>
        <begin position="119"/>
        <end position="279"/>
    </location>
</feature>
<organism evidence="5 6">
    <name type="scientific">Thielaviopsis punctulata</name>
    <dbReference type="NCBI Taxonomy" id="72032"/>
    <lineage>
        <taxon>Eukaryota</taxon>
        <taxon>Fungi</taxon>
        <taxon>Dikarya</taxon>
        <taxon>Ascomycota</taxon>
        <taxon>Pezizomycotina</taxon>
        <taxon>Sordariomycetes</taxon>
        <taxon>Hypocreomycetidae</taxon>
        <taxon>Microascales</taxon>
        <taxon>Ceratocystidaceae</taxon>
        <taxon>Thielaviopsis</taxon>
    </lineage>
</organism>
<dbReference type="SUPFAM" id="SSF53448">
    <property type="entry name" value="Nucleotide-diphospho-sugar transferases"/>
    <property type="match status" value="1"/>
</dbReference>
<gene>
    <name evidence="5" type="ORF">TD95_001299</name>
</gene>
<keyword evidence="2" id="KW-1133">Transmembrane helix</keyword>
<protein>
    <submittedName>
        <fullName evidence="5">Uncharacterized protein</fullName>
    </submittedName>
</protein>
<dbReference type="Gene3D" id="3.90.550.10">
    <property type="entry name" value="Spore Coat Polysaccharide Biosynthesis Protein SpsA, Chain A"/>
    <property type="match status" value="1"/>
</dbReference>
<sequence length="932" mass="105026">MKAIKNYISPEKPQKQKGKKTKTSVPSSAPVASGAASSEAYTGIGRISEEQSGPDPINTDAANASSSAGPLSAGRHVSLPPSGVATPHSATGFATPRNQSRPVTMSRMSSVSLSMADVKADITVTHLYQNQLRMMYTGDNEDHTGEGIVLKKARGQYVCQPPSLAGIPGGFYEQIMLMNVACGMTVNTRWVHTLISLIKSRYEVVDSIPVRENMQLQVLSSIKDLPHCQKHHFGAFILEPPMLVVWDDEADNILKRVHEIEENIMNLVWKENDEEEESNDGDNEVDLEAAGPEKREIPLTRAWVVSLALCLAITCMALGWRHLALEIMLDSNYKRLLLLLAFPPQMFISMFFFLAIIGNIFQMVGPVSSVTENSKFFSGKAPPRLNRFTSTLPHVTIQMPVYKEGLNAVIKPTIHSIKAAISSYEMQGGTANIFINDDGMQLISAEQARARQEFYEEHNIGWVARPKHNPKPADGEKGFVRKGKFKKASNMNYALWTSNCVEEKLQGIARHDKWTQKDEDAAYSRALEEVIAESNGDTWAAGDIRMGDYILIIDSDTRVPKDCLLDSVSEMEQSPEVAIIQHTSGVMVVSDSFFEYAVTWFTNMIYTAITTSVSGGDICPFVGHNAFLRWSAIQDAVSYVDEDDGHTKYWSESHVSEDFDMAIRLQSAGYVLRFAAYSEREFQEGVSLTVYDELARWEKYAYGCNELLFHPIHQWWYKGPFAPMFMRFLFSNVYFYQKVGIMAYIGTYYAIGVAWILSLMNYFLTGWFFGHLDKYYIDSFAIYLSIIVVFPALGNVALAVLRYRIGEQGLIYSLWENLKWMPVFTIFLGGISLHVCKAIMCHFFYIDIQWGATSKEVENVNFLEEVPRILKHFFGTFLFCIACTVLIICAYHVFPYMWQIRTFASIYPLCSVIVSHFCLPVLLNPALMKFTF</sequence>
<evidence type="ECO:0000259" key="4">
    <source>
        <dbReference type="Pfam" id="PF25550"/>
    </source>
</evidence>
<dbReference type="PANTHER" id="PTHR35408">
    <property type="entry name" value="CHROMOSOME 15, WHOLE GENOME SHOTGUN SEQUENCE"/>
    <property type="match status" value="1"/>
</dbReference>
<feature type="transmembrane region" description="Helical" evidence="2">
    <location>
        <begin position="906"/>
        <end position="927"/>
    </location>
</feature>